<dbReference type="InterPro" id="IPR000361">
    <property type="entry name" value="ATAP_core_dom"/>
</dbReference>
<organism evidence="3 4">
    <name type="scientific">Nesidiocoris tenuis</name>
    <dbReference type="NCBI Taxonomy" id="355587"/>
    <lineage>
        <taxon>Eukaryota</taxon>
        <taxon>Metazoa</taxon>
        <taxon>Ecdysozoa</taxon>
        <taxon>Arthropoda</taxon>
        <taxon>Hexapoda</taxon>
        <taxon>Insecta</taxon>
        <taxon>Pterygota</taxon>
        <taxon>Neoptera</taxon>
        <taxon>Paraneoptera</taxon>
        <taxon>Hemiptera</taxon>
        <taxon>Heteroptera</taxon>
        <taxon>Panheteroptera</taxon>
        <taxon>Cimicomorpha</taxon>
        <taxon>Miridae</taxon>
        <taxon>Dicyphina</taxon>
        <taxon>Nesidiocoris</taxon>
    </lineage>
</organism>
<reference evidence="3 4" key="1">
    <citation type="submission" date="2023-09" db="EMBL/GenBank/DDBJ databases">
        <title>Nesidiocoris tenuis whole genome shotgun sequence.</title>
        <authorList>
            <person name="Shibata T."/>
            <person name="Shimoda M."/>
            <person name="Kobayashi T."/>
            <person name="Uehara T."/>
        </authorList>
    </citation>
    <scope>NUCLEOTIDE SEQUENCE [LARGE SCALE GENOMIC DNA]</scope>
    <source>
        <strain evidence="3 4">Japan</strain>
    </source>
</reference>
<accession>A0ABN7A7J9</accession>
<dbReference type="EMBL" id="AP028909">
    <property type="protein sequence ID" value="BES88239.1"/>
    <property type="molecule type" value="Genomic_DNA"/>
</dbReference>
<name>A0ABN7A7J9_9HEMI</name>
<dbReference type="Pfam" id="PF01521">
    <property type="entry name" value="Fe-S_biosyn"/>
    <property type="match status" value="1"/>
</dbReference>
<protein>
    <submittedName>
        <fullName evidence="3">Iron-sulphur cluster biosynthesis</fullName>
    </submittedName>
</protein>
<dbReference type="InterPro" id="IPR016092">
    <property type="entry name" value="ATAP"/>
</dbReference>
<dbReference type="NCBIfam" id="TIGR00049">
    <property type="entry name" value="iron-sulfur cluster assembly accessory protein"/>
    <property type="match status" value="1"/>
</dbReference>
<dbReference type="Gene3D" id="2.60.300.12">
    <property type="entry name" value="HesB-like domain"/>
    <property type="match status" value="1"/>
</dbReference>
<proteinExistence type="inferred from homology"/>
<dbReference type="InterPro" id="IPR035903">
    <property type="entry name" value="HesB-like_dom_sf"/>
</dbReference>
<evidence type="ECO:0000313" key="4">
    <source>
        <dbReference type="Proteomes" id="UP001307889"/>
    </source>
</evidence>
<sequence length="135" mass="14950">MLLRRLQLRHTYCARSLVHEVPNAAQVKPLKLSESCVERLKAVSKPDESLRITVESGGCSGFQYNFELDDKISDDDVVVEENGARIVVDQTSLNFIEGAVVDYHSEMIKSSFRIVKNPKAEGGCSCGVSFSVKLD</sequence>
<dbReference type="PANTHER" id="PTHR43011">
    <property type="entry name" value="IRON-SULFUR CLUSTER ASSEMBLY 2 HOMOLOG, MITOCHONDRIAL"/>
    <property type="match status" value="1"/>
</dbReference>
<keyword evidence="4" id="KW-1185">Reference proteome</keyword>
<evidence type="ECO:0000256" key="1">
    <source>
        <dbReference type="ARBA" id="ARBA00006718"/>
    </source>
</evidence>
<comment type="similarity">
    <text evidence="1">Belongs to the HesB/IscA family.</text>
</comment>
<evidence type="ECO:0000259" key="2">
    <source>
        <dbReference type="Pfam" id="PF01521"/>
    </source>
</evidence>
<dbReference type="Proteomes" id="UP001307889">
    <property type="component" value="Chromosome 1"/>
</dbReference>
<dbReference type="SUPFAM" id="SSF89360">
    <property type="entry name" value="HesB-like domain"/>
    <property type="match status" value="1"/>
</dbReference>
<dbReference type="PANTHER" id="PTHR43011:SF1">
    <property type="entry name" value="IRON-SULFUR CLUSTER ASSEMBLY 2 HOMOLOG, MITOCHONDRIAL"/>
    <property type="match status" value="1"/>
</dbReference>
<evidence type="ECO:0000313" key="3">
    <source>
        <dbReference type="EMBL" id="BES88239.1"/>
    </source>
</evidence>
<feature type="domain" description="Core" evidence="2">
    <location>
        <begin position="30"/>
        <end position="127"/>
    </location>
</feature>
<gene>
    <name evidence="3" type="ORF">NTJ_01045</name>
</gene>